<dbReference type="GO" id="GO:0003677">
    <property type="term" value="F:DNA binding"/>
    <property type="evidence" value="ECO:0007669"/>
    <property type="project" value="InterPro"/>
</dbReference>
<comment type="caution">
    <text evidence="18">The sequence shown here is derived from an EMBL/GenBank/DDBJ whole genome shotgun (WGS) entry which is preliminary data.</text>
</comment>
<dbReference type="Pfam" id="PF03119">
    <property type="entry name" value="DNA_ligase_ZBD"/>
    <property type="match status" value="1"/>
</dbReference>
<dbReference type="InterPro" id="IPR033136">
    <property type="entry name" value="DNA_ligase_CS"/>
</dbReference>
<feature type="binding site" evidence="15">
    <location>
        <position position="297"/>
    </location>
    <ligand>
        <name>NAD(+)</name>
        <dbReference type="ChEBI" id="CHEBI:57540"/>
    </ligand>
</feature>
<evidence type="ECO:0000259" key="17">
    <source>
        <dbReference type="PROSITE" id="PS50172"/>
    </source>
</evidence>
<dbReference type="GO" id="GO:0006281">
    <property type="term" value="P:DNA repair"/>
    <property type="evidence" value="ECO:0007669"/>
    <property type="project" value="UniProtKB-KW"/>
</dbReference>
<dbReference type="Pfam" id="PF14520">
    <property type="entry name" value="HHH_5"/>
    <property type="match status" value="1"/>
</dbReference>
<dbReference type="CDD" id="cd17748">
    <property type="entry name" value="BRCT_DNA_ligase_like"/>
    <property type="match status" value="1"/>
</dbReference>
<dbReference type="GO" id="GO:0005829">
    <property type="term" value="C:cytosol"/>
    <property type="evidence" value="ECO:0007669"/>
    <property type="project" value="TreeGrafter"/>
</dbReference>
<evidence type="ECO:0000256" key="12">
    <source>
        <dbReference type="ARBA" id="ARBA00023211"/>
    </source>
</evidence>
<feature type="binding site" evidence="15">
    <location>
        <position position="124"/>
    </location>
    <ligand>
        <name>NAD(+)</name>
        <dbReference type="ChEBI" id="CHEBI:57540"/>
    </ligand>
</feature>
<dbReference type="SUPFAM" id="SSF50249">
    <property type="entry name" value="Nucleic acid-binding proteins"/>
    <property type="match status" value="1"/>
</dbReference>
<comment type="function">
    <text evidence="1 15">DNA ligase that catalyzes the formation of phosphodiester linkages between 5'-phosphoryl and 3'-hydroxyl groups in double-stranded DNA using NAD as a coenzyme and as the energy source for the reaction. It is essential for DNA replication and repair of damaged DNA.</text>
</comment>
<keyword evidence="9 15" id="KW-0460">Magnesium</keyword>
<dbReference type="Pfam" id="PF01653">
    <property type="entry name" value="DNA_ligase_aden"/>
    <property type="match status" value="1"/>
</dbReference>
<dbReference type="InterPro" id="IPR004150">
    <property type="entry name" value="NAD_DNA_ligase_OB"/>
</dbReference>
<keyword evidence="5 15" id="KW-0235">DNA replication</keyword>
<feature type="binding site" evidence="15">
    <location>
        <position position="438"/>
    </location>
    <ligand>
        <name>Zn(2+)</name>
        <dbReference type="ChEBI" id="CHEBI:29105"/>
    </ligand>
</feature>
<evidence type="ECO:0000256" key="2">
    <source>
        <dbReference type="ARBA" id="ARBA00012722"/>
    </source>
</evidence>
<keyword evidence="11 15" id="KW-0234">DNA repair</keyword>
<feature type="binding site" evidence="15">
    <location>
        <begin position="44"/>
        <end position="48"/>
    </location>
    <ligand>
        <name>NAD(+)</name>
        <dbReference type="ChEBI" id="CHEBI:57540"/>
    </ligand>
</feature>
<dbReference type="Gene3D" id="6.20.10.30">
    <property type="match status" value="1"/>
</dbReference>
<dbReference type="InterPro" id="IPR013839">
    <property type="entry name" value="DNAligase_adenylation"/>
</dbReference>
<dbReference type="InterPro" id="IPR036420">
    <property type="entry name" value="BRCT_dom_sf"/>
</dbReference>
<organism evidence="18 19">
    <name type="scientific">Leuconostoc holzapfelii</name>
    <dbReference type="NCBI Taxonomy" id="434464"/>
    <lineage>
        <taxon>Bacteria</taxon>
        <taxon>Bacillati</taxon>
        <taxon>Bacillota</taxon>
        <taxon>Bacilli</taxon>
        <taxon>Lactobacillales</taxon>
        <taxon>Lactobacillaceae</taxon>
        <taxon>Leuconostoc</taxon>
    </lineage>
</organism>
<dbReference type="Gene3D" id="1.10.150.20">
    <property type="entry name" value="5' to 3' exonuclease, C-terminal subdomain"/>
    <property type="match status" value="2"/>
</dbReference>
<dbReference type="SMART" id="SM00292">
    <property type="entry name" value="BRCT"/>
    <property type="match status" value="1"/>
</dbReference>
<keyword evidence="4 15" id="KW-0436">Ligase</keyword>
<evidence type="ECO:0000256" key="14">
    <source>
        <dbReference type="ARBA" id="ARBA00060881"/>
    </source>
</evidence>
<dbReference type="GO" id="GO:0046872">
    <property type="term" value="F:metal ion binding"/>
    <property type="evidence" value="ECO:0007669"/>
    <property type="project" value="UniProtKB-KW"/>
</dbReference>
<dbReference type="SMART" id="SM00278">
    <property type="entry name" value="HhH1"/>
    <property type="match status" value="3"/>
</dbReference>
<sequence length="681" mass="73731">MLPEFTPIEQLTSQAAQQETATLQADLIKYGVAYYEQDAPLVEDYVYDALYARLVALEAAFPQFVTQDSPTQNVGGALTKSELAKVTHPAPMLSLGDVFSLDELVAWDARTTKGLGFQSPYNLELKIDGLAVALTYVDGRLVQASTRGNGTIGEDVTRNVKTIRAIPQQLTEPLTIEVRGEIYMPKQSFATLNAQREADGLEPFANPRNAAAGSLRQLNAQVTKQRELSAFVYYTAEPDVLGVTTQSDALRRFAELGLPTDTHNQVIDQMADITDFITTYTAQRDALAYGIDGVVVKVNALDDQVELGNTVKIPRWAIAYKFPPEEALTVVRDIEWTVGRTGAVTPTAVMDPVQLAGTTVQRASLHNPDYLNMKGIRIGDTVTLHKAGDIIPEVGQVILAKRPATSMAYEIPVVCPACGSELVHIAGEVALRCINPFCAAQIQEGLTHFASRNAMNIDGMGPKVIDQLLQANYIHDVASIYRLETDQLLTLPKFKEKSAANLHAAIAQSKNNSLERLLFGLGIRLVGAKAARLIAEKFKTLTAISQATATDIARIDGIGETIAASIVQYFSHAESQQLLVELTAAGVNQTYLSTVEIDENSFFYGKKIVLTGKLEKSSRPAATQWLQDHGAQVAGSVSAKTDLVIAGAEAGSKLDKANALGVLVWTEQEFLEAQAKEGIEA</sequence>
<dbReference type="Gene3D" id="1.10.287.610">
    <property type="entry name" value="Helix hairpin bin"/>
    <property type="match status" value="1"/>
</dbReference>
<dbReference type="GO" id="GO:0003911">
    <property type="term" value="F:DNA ligase (NAD+) activity"/>
    <property type="evidence" value="ECO:0007669"/>
    <property type="project" value="UniProtKB-UniRule"/>
</dbReference>
<dbReference type="Gene3D" id="2.40.50.140">
    <property type="entry name" value="Nucleic acid-binding proteins"/>
    <property type="match status" value="1"/>
</dbReference>
<dbReference type="InterPro" id="IPR001357">
    <property type="entry name" value="BRCT_dom"/>
</dbReference>
<evidence type="ECO:0000256" key="5">
    <source>
        <dbReference type="ARBA" id="ARBA00022705"/>
    </source>
</evidence>
<evidence type="ECO:0000256" key="13">
    <source>
        <dbReference type="ARBA" id="ARBA00034005"/>
    </source>
</evidence>
<keyword evidence="12 15" id="KW-0464">Manganese</keyword>
<dbReference type="SUPFAM" id="SSF56091">
    <property type="entry name" value="DNA ligase/mRNA capping enzyme, catalytic domain"/>
    <property type="match status" value="1"/>
</dbReference>
<dbReference type="InterPro" id="IPR010994">
    <property type="entry name" value="RuvA_2-like"/>
</dbReference>
<feature type="binding site" evidence="15">
    <location>
        <position position="415"/>
    </location>
    <ligand>
        <name>Zn(2+)</name>
        <dbReference type="ChEBI" id="CHEBI:29105"/>
    </ligand>
</feature>
<dbReference type="EC" id="6.5.1.2" evidence="2 15"/>
<dbReference type="FunFam" id="1.10.150.20:FF:000007">
    <property type="entry name" value="DNA ligase"/>
    <property type="match status" value="1"/>
</dbReference>
<keyword evidence="8 15" id="KW-0862">Zinc</keyword>
<feature type="binding site" evidence="15">
    <location>
        <position position="321"/>
    </location>
    <ligand>
        <name>NAD(+)</name>
        <dbReference type="ChEBI" id="CHEBI:57540"/>
    </ligand>
</feature>
<dbReference type="Gene3D" id="3.40.50.10190">
    <property type="entry name" value="BRCT domain"/>
    <property type="match status" value="1"/>
</dbReference>
<dbReference type="InterPro" id="IPR018239">
    <property type="entry name" value="DNA_ligase_AS"/>
</dbReference>
<feature type="binding site" evidence="15">
    <location>
        <position position="418"/>
    </location>
    <ligand>
        <name>Zn(2+)</name>
        <dbReference type="ChEBI" id="CHEBI:29105"/>
    </ligand>
</feature>
<dbReference type="FunFam" id="1.10.150.20:FF:000006">
    <property type="entry name" value="DNA ligase"/>
    <property type="match status" value="1"/>
</dbReference>
<comment type="catalytic activity">
    <reaction evidence="13 15 16">
        <text>NAD(+) + (deoxyribonucleotide)n-3'-hydroxyl + 5'-phospho-(deoxyribonucleotide)m = (deoxyribonucleotide)n+m + AMP + beta-nicotinamide D-nucleotide.</text>
        <dbReference type="EC" id="6.5.1.2"/>
    </reaction>
</comment>
<dbReference type="InterPro" id="IPR012340">
    <property type="entry name" value="NA-bd_OB-fold"/>
</dbReference>
<dbReference type="AlphaFoldDB" id="A0A846ZE70"/>
<dbReference type="SMART" id="SM00532">
    <property type="entry name" value="LIGANc"/>
    <property type="match status" value="1"/>
</dbReference>
<gene>
    <name evidence="15 18" type="primary">ligA</name>
    <name evidence="18" type="ORF">HF966_01175</name>
</gene>
<dbReference type="InterPro" id="IPR003583">
    <property type="entry name" value="Hlx-hairpin-Hlx_DNA-bd_motif"/>
</dbReference>
<dbReference type="SUPFAM" id="SSF52113">
    <property type="entry name" value="BRCT domain"/>
    <property type="match status" value="1"/>
</dbReference>
<dbReference type="InterPro" id="IPR004149">
    <property type="entry name" value="Znf_DNAligase_C4"/>
</dbReference>
<dbReference type="EMBL" id="JAAXPO010000001">
    <property type="protein sequence ID" value="NKZ17809.1"/>
    <property type="molecule type" value="Genomic_DNA"/>
</dbReference>
<dbReference type="PROSITE" id="PS01055">
    <property type="entry name" value="DNA_LIGASE_N1"/>
    <property type="match status" value="1"/>
</dbReference>
<evidence type="ECO:0000313" key="18">
    <source>
        <dbReference type="EMBL" id="NKZ17809.1"/>
    </source>
</evidence>
<name>A0A846ZE70_9LACO</name>
<dbReference type="Pfam" id="PF00533">
    <property type="entry name" value="BRCT"/>
    <property type="match status" value="1"/>
</dbReference>
<dbReference type="HAMAP" id="MF_01588">
    <property type="entry name" value="DNA_ligase_A"/>
    <property type="match status" value="1"/>
</dbReference>
<dbReference type="InterPro" id="IPR001679">
    <property type="entry name" value="DNA_ligase"/>
</dbReference>
<dbReference type="FunFam" id="3.30.470.30:FF:000001">
    <property type="entry name" value="DNA ligase"/>
    <property type="match status" value="1"/>
</dbReference>
<evidence type="ECO:0000256" key="3">
    <source>
        <dbReference type="ARBA" id="ARBA00013308"/>
    </source>
</evidence>
<feature type="binding site" evidence="15">
    <location>
        <begin position="94"/>
        <end position="95"/>
    </location>
    <ligand>
        <name>NAD(+)</name>
        <dbReference type="ChEBI" id="CHEBI:57540"/>
    </ligand>
</feature>
<evidence type="ECO:0000256" key="1">
    <source>
        <dbReference type="ARBA" id="ARBA00004067"/>
    </source>
</evidence>
<dbReference type="PROSITE" id="PS01056">
    <property type="entry name" value="DNA_LIGASE_N2"/>
    <property type="match status" value="1"/>
</dbReference>
<feature type="binding site" evidence="15">
    <location>
        <position position="433"/>
    </location>
    <ligand>
        <name>Zn(2+)</name>
        <dbReference type="ChEBI" id="CHEBI:29105"/>
    </ligand>
</feature>
<keyword evidence="6 15" id="KW-0479">Metal-binding</keyword>
<comment type="similarity">
    <text evidence="14 15">Belongs to the NAD-dependent DNA ligase family. LigA subfamily.</text>
</comment>
<dbReference type="PIRSF" id="PIRSF001604">
    <property type="entry name" value="LigA"/>
    <property type="match status" value="1"/>
</dbReference>
<keyword evidence="10 15" id="KW-0520">NAD</keyword>
<dbReference type="PROSITE" id="PS50172">
    <property type="entry name" value="BRCT"/>
    <property type="match status" value="1"/>
</dbReference>
<feature type="domain" description="BRCT" evidence="17">
    <location>
        <begin position="598"/>
        <end position="681"/>
    </location>
</feature>
<evidence type="ECO:0000256" key="16">
    <source>
        <dbReference type="RuleBase" id="RU000618"/>
    </source>
</evidence>
<dbReference type="PANTHER" id="PTHR23389">
    <property type="entry name" value="CHROMOSOME TRANSMISSION FIDELITY FACTOR 18"/>
    <property type="match status" value="1"/>
</dbReference>
<dbReference type="Pfam" id="PF12826">
    <property type="entry name" value="HHH_2"/>
    <property type="match status" value="1"/>
</dbReference>
<dbReference type="GO" id="GO:0006260">
    <property type="term" value="P:DNA replication"/>
    <property type="evidence" value="ECO:0007669"/>
    <property type="project" value="UniProtKB-KW"/>
</dbReference>
<evidence type="ECO:0000256" key="6">
    <source>
        <dbReference type="ARBA" id="ARBA00022723"/>
    </source>
</evidence>
<evidence type="ECO:0000256" key="10">
    <source>
        <dbReference type="ARBA" id="ARBA00023027"/>
    </source>
</evidence>
<feature type="binding site" evidence="15">
    <location>
        <position position="147"/>
    </location>
    <ligand>
        <name>NAD(+)</name>
        <dbReference type="ChEBI" id="CHEBI:57540"/>
    </ligand>
</feature>
<proteinExistence type="inferred from homology"/>
<accession>A0A846ZE70</accession>
<comment type="cofactor">
    <cofactor evidence="15">
        <name>Mg(2+)</name>
        <dbReference type="ChEBI" id="CHEBI:18420"/>
    </cofactor>
    <cofactor evidence="15">
        <name>Mn(2+)</name>
        <dbReference type="ChEBI" id="CHEBI:29035"/>
    </cofactor>
</comment>
<dbReference type="Pfam" id="PF03120">
    <property type="entry name" value="OB_DNA_ligase"/>
    <property type="match status" value="1"/>
</dbReference>
<keyword evidence="7 15" id="KW-0227">DNA damage</keyword>
<dbReference type="SUPFAM" id="SSF47781">
    <property type="entry name" value="RuvA domain 2-like"/>
    <property type="match status" value="1"/>
</dbReference>
<protein>
    <recommendedName>
        <fullName evidence="3 15">DNA ligase</fullName>
        <ecNumber evidence="2 15">6.5.1.2</ecNumber>
    </recommendedName>
    <alternativeName>
        <fullName evidence="15">Polydeoxyribonucleotide synthase [NAD(+)]</fullName>
    </alternativeName>
</protein>
<dbReference type="Gene3D" id="3.30.470.30">
    <property type="entry name" value="DNA ligase/mRNA capping enzyme"/>
    <property type="match status" value="1"/>
</dbReference>
<dbReference type="CDD" id="cd00114">
    <property type="entry name" value="LIGANc"/>
    <property type="match status" value="1"/>
</dbReference>
<dbReference type="FunFam" id="2.40.50.140:FF:000012">
    <property type="entry name" value="DNA ligase"/>
    <property type="match status" value="1"/>
</dbReference>
<reference evidence="18 19" key="1">
    <citation type="submission" date="2020-04" db="EMBL/GenBank/DDBJ databases">
        <title>MicrobeNet Type strains.</title>
        <authorList>
            <person name="Nicholson A.C."/>
        </authorList>
    </citation>
    <scope>NUCLEOTIDE SEQUENCE [LARGE SCALE GENOMIC DNA]</scope>
    <source>
        <strain evidence="18 19">CCUG 54536</strain>
    </source>
</reference>
<evidence type="ECO:0000256" key="7">
    <source>
        <dbReference type="ARBA" id="ARBA00022763"/>
    </source>
</evidence>
<evidence type="ECO:0000256" key="9">
    <source>
        <dbReference type="ARBA" id="ARBA00022842"/>
    </source>
</evidence>
<feature type="active site" description="N6-AMP-lysine intermediate" evidence="15">
    <location>
        <position position="126"/>
    </location>
</feature>
<evidence type="ECO:0000313" key="19">
    <source>
        <dbReference type="Proteomes" id="UP000590460"/>
    </source>
</evidence>
<dbReference type="NCBIfam" id="NF005932">
    <property type="entry name" value="PRK07956.1"/>
    <property type="match status" value="1"/>
</dbReference>
<dbReference type="NCBIfam" id="TIGR00575">
    <property type="entry name" value="dnlj"/>
    <property type="match status" value="1"/>
</dbReference>
<dbReference type="PANTHER" id="PTHR23389:SF9">
    <property type="entry name" value="DNA LIGASE"/>
    <property type="match status" value="1"/>
</dbReference>
<evidence type="ECO:0000256" key="11">
    <source>
        <dbReference type="ARBA" id="ARBA00023204"/>
    </source>
</evidence>
<feature type="binding site" evidence="15">
    <location>
        <position position="181"/>
    </location>
    <ligand>
        <name>NAD(+)</name>
        <dbReference type="ChEBI" id="CHEBI:57540"/>
    </ligand>
</feature>
<dbReference type="InterPro" id="IPR041663">
    <property type="entry name" value="DisA/LigA_HHH"/>
</dbReference>
<dbReference type="Proteomes" id="UP000590460">
    <property type="component" value="Unassembled WGS sequence"/>
</dbReference>
<dbReference type="InterPro" id="IPR013840">
    <property type="entry name" value="DNAligase_N"/>
</dbReference>
<evidence type="ECO:0000256" key="8">
    <source>
        <dbReference type="ARBA" id="ARBA00022833"/>
    </source>
</evidence>
<dbReference type="RefSeq" id="WP_168675835.1">
    <property type="nucleotide sequence ID" value="NZ_BPKV01000002.1"/>
</dbReference>
<evidence type="ECO:0000256" key="15">
    <source>
        <dbReference type="HAMAP-Rule" id="MF_01588"/>
    </source>
</evidence>
<evidence type="ECO:0000256" key="4">
    <source>
        <dbReference type="ARBA" id="ARBA00022598"/>
    </source>
</evidence>